<sequence>MWMIKTGLVGRHIWDTPLGVVLIKLPYWTVIVAALPQPITGLVKAALLLFYLRVFRPNVLVRYGSVLGIVMVAGMYIAWMFVFIFQTAFENAVGTHLSWAQAAFNLATDVYIFCLPIYGIVRLQMSTKRRFGIITIFATALAAIVMSAVTLNSRVEYNGNSPDPTWSATARITLTFSSFTTLFKSLRTRFLGSMQSAEKSNKDMPRSYYGNKSDVELVQKKAVYIDLQNVKQAHAGGREWFDDTGDLTQETVYDRTSMIVDKAIRSADDT</sequence>
<feature type="domain" description="Rhodopsin" evidence="7">
    <location>
        <begin position="5"/>
        <end position="175"/>
    </location>
</feature>
<comment type="caution">
    <text evidence="8">The sequence shown here is derived from an EMBL/GenBank/DDBJ whole genome shotgun (WGS) entry which is preliminary data.</text>
</comment>
<organism evidence="8 9">
    <name type="scientific">Gnomoniopsis smithogilvyi</name>
    <dbReference type="NCBI Taxonomy" id="1191159"/>
    <lineage>
        <taxon>Eukaryota</taxon>
        <taxon>Fungi</taxon>
        <taxon>Dikarya</taxon>
        <taxon>Ascomycota</taxon>
        <taxon>Pezizomycotina</taxon>
        <taxon>Sordariomycetes</taxon>
        <taxon>Sordariomycetidae</taxon>
        <taxon>Diaporthales</taxon>
        <taxon>Gnomoniaceae</taxon>
        <taxon>Gnomoniopsis</taxon>
    </lineage>
</organism>
<dbReference type="OrthoDB" id="444631at2759"/>
<feature type="transmembrane region" description="Helical" evidence="6">
    <location>
        <begin position="169"/>
        <end position="186"/>
    </location>
</feature>
<feature type="transmembrane region" description="Helical" evidence="6">
    <location>
        <begin position="27"/>
        <end position="52"/>
    </location>
</feature>
<comment type="subcellular location">
    <subcellularLocation>
        <location evidence="1">Membrane</location>
        <topology evidence="1">Multi-pass membrane protein</topology>
    </subcellularLocation>
</comment>
<keyword evidence="2 6" id="KW-0812">Transmembrane</keyword>
<evidence type="ECO:0000313" key="9">
    <source>
        <dbReference type="Proteomes" id="UP001140453"/>
    </source>
</evidence>
<accession>A0A9W8YRD1</accession>
<proteinExistence type="inferred from homology"/>
<evidence type="ECO:0000256" key="1">
    <source>
        <dbReference type="ARBA" id="ARBA00004141"/>
    </source>
</evidence>
<evidence type="ECO:0000256" key="4">
    <source>
        <dbReference type="ARBA" id="ARBA00023136"/>
    </source>
</evidence>
<keyword evidence="4 6" id="KW-0472">Membrane</keyword>
<feature type="transmembrane region" description="Helical" evidence="6">
    <location>
        <begin position="97"/>
        <end position="119"/>
    </location>
</feature>
<evidence type="ECO:0000256" key="5">
    <source>
        <dbReference type="ARBA" id="ARBA00038359"/>
    </source>
</evidence>
<comment type="similarity">
    <text evidence="5">Belongs to the SAT4 family.</text>
</comment>
<dbReference type="PANTHER" id="PTHR33048:SF158">
    <property type="entry name" value="MEMBRANE PROTEIN PTH11-LIKE, PUTATIVE-RELATED"/>
    <property type="match status" value="1"/>
</dbReference>
<evidence type="ECO:0000256" key="6">
    <source>
        <dbReference type="SAM" id="Phobius"/>
    </source>
</evidence>
<dbReference type="InterPro" id="IPR052337">
    <property type="entry name" value="SAT4-like"/>
</dbReference>
<dbReference type="Pfam" id="PF20684">
    <property type="entry name" value="Fung_rhodopsin"/>
    <property type="match status" value="1"/>
</dbReference>
<feature type="transmembrane region" description="Helical" evidence="6">
    <location>
        <begin position="131"/>
        <end position="149"/>
    </location>
</feature>
<dbReference type="PANTHER" id="PTHR33048">
    <property type="entry name" value="PTH11-LIKE INTEGRAL MEMBRANE PROTEIN (AFU_ORTHOLOGUE AFUA_5G11245)"/>
    <property type="match status" value="1"/>
</dbReference>
<evidence type="ECO:0000259" key="7">
    <source>
        <dbReference type="Pfam" id="PF20684"/>
    </source>
</evidence>
<gene>
    <name evidence="8" type="ORF">N0V93_004600</name>
</gene>
<evidence type="ECO:0000256" key="2">
    <source>
        <dbReference type="ARBA" id="ARBA00022692"/>
    </source>
</evidence>
<dbReference type="InterPro" id="IPR049326">
    <property type="entry name" value="Rhodopsin_dom_fungi"/>
</dbReference>
<evidence type="ECO:0000256" key="3">
    <source>
        <dbReference type="ARBA" id="ARBA00022989"/>
    </source>
</evidence>
<dbReference type="GO" id="GO:0016020">
    <property type="term" value="C:membrane"/>
    <property type="evidence" value="ECO:0007669"/>
    <property type="project" value="UniProtKB-SubCell"/>
</dbReference>
<keyword evidence="3 6" id="KW-1133">Transmembrane helix</keyword>
<dbReference type="AlphaFoldDB" id="A0A9W8YRD1"/>
<dbReference type="EMBL" id="JAPEVB010000003">
    <property type="protein sequence ID" value="KAJ4391001.1"/>
    <property type="molecule type" value="Genomic_DNA"/>
</dbReference>
<dbReference type="Proteomes" id="UP001140453">
    <property type="component" value="Unassembled WGS sequence"/>
</dbReference>
<protein>
    <recommendedName>
        <fullName evidence="7">Rhodopsin domain-containing protein</fullName>
    </recommendedName>
</protein>
<keyword evidence="9" id="KW-1185">Reference proteome</keyword>
<evidence type="ECO:0000313" key="8">
    <source>
        <dbReference type="EMBL" id="KAJ4391001.1"/>
    </source>
</evidence>
<reference evidence="8" key="1">
    <citation type="submission" date="2022-10" db="EMBL/GenBank/DDBJ databases">
        <title>Tapping the CABI collections for fungal endophytes: first genome assemblies for Collariella, Neodidymelliopsis, Ascochyta clinopodiicola, Didymella pomorum, Didymosphaeria variabile, Neocosmospora piperis and Neocucurbitaria cava.</title>
        <authorList>
            <person name="Hill R."/>
        </authorList>
    </citation>
    <scope>NUCLEOTIDE SEQUENCE</scope>
    <source>
        <strain evidence="8">IMI 355082</strain>
    </source>
</reference>
<feature type="transmembrane region" description="Helical" evidence="6">
    <location>
        <begin position="64"/>
        <end position="85"/>
    </location>
</feature>
<name>A0A9W8YRD1_9PEZI</name>